<dbReference type="GO" id="GO:0006412">
    <property type="term" value="P:translation"/>
    <property type="evidence" value="ECO:0007669"/>
    <property type="project" value="InterPro"/>
</dbReference>
<dbReference type="AlphaFoldDB" id="A0AAV9JFE7"/>
<dbReference type="Proteomes" id="UP001324427">
    <property type="component" value="Unassembled WGS sequence"/>
</dbReference>
<feature type="domain" description="S5 DRBM" evidence="11">
    <location>
        <begin position="195"/>
        <end position="258"/>
    </location>
</feature>
<dbReference type="SUPFAM" id="SSF54211">
    <property type="entry name" value="Ribosomal protein S5 domain 2-like"/>
    <property type="match status" value="1"/>
</dbReference>
<sequence>MASKTYQCLSCRLKDSLRQPSPPIRRQFHASTPRAARRRPAYPSVKQDALEAQQSHKEHVQQLIRRDGPLPDYTEREWAVLAMRYTPEQMDVIRAGEKAVRKKHLVEQGRLRGDAFRPTYIDDFATIRPLVDKPVRLALDDAAAQAETNTPADKRDEKTTKLRIPGVQYSNEEEDPHMTRLCQQTGLTKEEIRRIRVKNLVSHRVVNQTRMGKIQSLYYLTIAGNQDGMLGIGEGKAAEDEDGRRQAMMNAIRNMKPIPRYEERTIYGNVEAKVGAAVVQLSARAPGFGNRCQHLIFELARAAGISDLAARTPRSRNKMNVVKAAFEALTSQRLPEDVARARGRKMVDVRKVYYGGQVY</sequence>
<dbReference type="FunFam" id="3.30.230.10:FF:000041">
    <property type="entry name" value="37S ribosomal protein S5"/>
    <property type="match status" value="1"/>
</dbReference>
<name>A0AAV9JFE7_9PEZI</name>
<evidence type="ECO:0000256" key="4">
    <source>
        <dbReference type="ARBA" id="ARBA00023128"/>
    </source>
</evidence>
<protein>
    <recommendedName>
        <fullName evidence="7">Small ribosomal subunit protein uS5m</fullName>
    </recommendedName>
</protein>
<evidence type="ECO:0000256" key="2">
    <source>
        <dbReference type="ARBA" id="ARBA00008945"/>
    </source>
</evidence>
<dbReference type="GO" id="GO:0005763">
    <property type="term" value="C:mitochondrial small ribosomal subunit"/>
    <property type="evidence" value="ECO:0007669"/>
    <property type="project" value="UniProtKB-ARBA"/>
</dbReference>
<comment type="similarity">
    <text evidence="2 9">Belongs to the universal ribosomal protein uS5 family.</text>
</comment>
<dbReference type="PROSITE" id="PS50881">
    <property type="entry name" value="S5_DSRBD"/>
    <property type="match status" value="1"/>
</dbReference>
<dbReference type="InterPro" id="IPR000851">
    <property type="entry name" value="Ribosomal_uS5"/>
</dbReference>
<gene>
    <name evidence="12" type="ORF">LTR36_005454</name>
</gene>
<evidence type="ECO:0000256" key="3">
    <source>
        <dbReference type="ARBA" id="ARBA00022980"/>
    </source>
</evidence>
<evidence type="ECO:0000256" key="9">
    <source>
        <dbReference type="RuleBase" id="RU003823"/>
    </source>
</evidence>
<dbReference type="InterPro" id="IPR014721">
    <property type="entry name" value="Ribsml_uS5_D2-typ_fold_subgr"/>
</dbReference>
<evidence type="ECO:0000313" key="12">
    <source>
        <dbReference type="EMBL" id="KAK4543559.1"/>
    </source>
</evidence>
<evidence type="ECO:0000256" key="6">
    <source>
        <dbReference type="ARBA" id="ARBA00037226"/>
    </source>
</evidence>
<proteinExistence type="inferred from homology"/>
<evidence type="ECO:0000256" key="10">
    <source>
        <dbReference type="SAM" id="MobiDB-lite"/>
    </source>
</evidence>
<comment type="caution">
    <text evidence="12">The sequence shown here is derived from an EMBL/GenBank/DDBJ whole genome shotgun (WGS) entry which is preliminary data.</text>
</comment>
<dbReference type="InterPro" id="IPR013810">
    <property type="entry name" value="Ribosomal_uS5_N"/>
</dbReference>
<dbReference type="SUPFAM" id="SSF54768">
    <property type="entry name" value="dsRNA-binding domain-like"/>
    <property type="match status" value="1"/>
</dbReference>
<dbReference type="Pfam" id="PF00333">
    <property type="entry name" value="Ribosomal_S5"/>
    <property type="match status" value="1"/>
</dbReference>
<dbReference type="Gene3D" id="3.30.230.10">
    <property type="match status" value="1"/>
</dbReference>
<reference evidence="12 13" key="1">
    <citation type="submission" date="2021-11" db="EMBL/GenBank/DDBJ databases">
        <title>Black yeast isolated from Biological Soil Crust.</title>
        <authorList>
            <person name="Kurbessoian T."/>
        </authorList>
    </citation>
    <scope>NUCLEOTIDE SEQUENCE [LARGE SCALE GENOMIC DNA]</scope>
    <source>
        <strain evidence="12 13">CCFEE 5522</strain>
    </source>
</reference>
<accession>A0AAV9JFE7</accession>
<dbReference type="EMBL" id="JAVFHQ010000031">
    <property type="protein sequence ID" value="KAK4543559.1"/>
    <property type="molecule type" value="Genomic_DNA"/>
</dbReference>
<keyword evidence="4" id="KW-0496">Mitochondrion</keyword>
<dbReference type="GO" id="GO:0003735">
    <property type="term" value="F:structural constituent of ribosome"/>
    <property type="evidence" value="ECO:0007669"/>
    <property type="project" value="UniProtKB-UniRule"/>
</dbReference>
<organism evidence="12 13">
    <name type="scientific">Oleoguttula mirabilis</name>
    <dbReference type="NCBI Taxonomy" id="1507867"/>
    <lineage>
        <taxon>Eukaryota</taxon>
        <taxon>Fungi</taxon>
        <taxon>Dikarya</taxon>
        <taxon>Ascomycota</taxon>
        <taxon>Pezizomycotina</taxon>
        <taxon>Dothideomycetes</taxon>
        <taxon>Dothideomycetidae</taxon>
        <taxon>Mycosphaerellales</taxon>
        <taxon>Teratosphaeriaceae</taxon>
        <taxon>Oleoguttula</taxon>
    </lineage>
</organism>
<dbReference type="Gene3D" id="3.30.160.20">
    <property type="match status" value="1"/>
</dbReference>
<dbReference type="PANTHER" id="PTHR48277:SF1">
    <property type="entry name" value="MITOCHONDRIAL RIBOSOMAL PROTEIN S5"/>
    <property type="match status" value="1"/>
</dbReference>
<dbReference type="GO" id="GO:0003723">
    <property type="term" value="F:RNA binding"/>
    <property type="evidence" value="ECO:0007669"/>
    <property type="project" value="InterPro"/>
</dbReference>
<dbReference type="InterPro" id="IPR020568">
    <property type="entry name" value="Ribosomal_Su5_D2-typ_SF"/>
</dbReference>
<keyword evidence="13" id="KW-1185">Reference proteome</keyword>
<feature type="region of interest" description="Disordered" evidence="10">
    <location>
        <begin position="19"/>
        <end position="46"/>
    </location>
</feature>
<dbReference type="Pfam" id="PF03719">
    <property type="entry name" value="Ribosomal_S5_C"/>
    <property type="match status" value="1"/>
</dbReference>
<keyword evidence="3 8" id="KW-0689">Ribosomal protein</keyword>
<keyword evidence="5 8" id="KW-0687">Ribonucleoprotein</keyword>
<comment type="subcellular location">
    <subcellularLocation>
        <location evidence="1">Mitochondrion</location>
    </subcellularLocation>
</comment>
<dbReference type="FunFam" id="3.30.160.20:FF:000022">
    <property type="entry name" value="28S ribosomal protein S5, mitochondrial"/>
    <property type="match status" value="1"/>
</dbReference>
<evidence type="ECO:0000256" key="1">
    <source>
        <dbReference type="ARBA" id="ARBA00004173"/>
    </source>
</evidence>
<evidence type="ECO:0000313" key="13">
    <source>
        <dbReference type="Proteomes" id="UP001324427"/>
    </source>
</evidence>
<evidence type="ECO:0000256" key="5">
    <source>
        <dbReference type="ARBA" id="ARBA00023274"/>
    </source>
</evidence>
<dbReference type="PANTHER" id="PTHR48277">
    <property type="entry name" value="MITOCHONDRIAL RIBOSOMAL PROTEIN S5"/>
    <property type="match status" value="1"/>
</dbReference>
<evidence type="ECO:0000256" key="7">
    <source>
        <dbReference type="ARBA" id="ARBA00039335"/>
    </source>
</evidence>
<evidence type="ECO:0000256" key="8">
    <source>
        <dbReference type="PROSITE-ProRule" id="PRU00268"/>
    </source>
</evidence>
<evidence type="ECO:0000259" key="11">
    <source>
        <dbReference type="PROSITE" id="PS50881"/>
    </source>
</evidence>
<comment type="function">
    <text evidence="6">Component of the mitochondrial ribosome (mitoribosome), a dedicated translation machinery responsible for the synthesis of mitochondrial genome-encoded proteins, including at least some of the essential transmembrane subunits of the mitochondrial respiratory chain. The mitoribosomes are attached to the mitochondrial inner membrane and translation products are cotranslationally integrated into the membrane.</text>
</comment>
<dbReference type="InterPro" id="IPR005324">
    <property type="entry name" value="Ribosomal_uS5_C"/>
</dbReference>